<proteinExistence type="predicted"/>
<evidence type="ECO:0000313" key="2">
    <source>
        <dbReference type="EMBL" id="KAK9786507.1"/>
    </source>
</evidence>
<dbReference type="Proteomes" id="UP001465755">
    <property type="component" value="Unassembled WGS sequence"/>
</dbReference>
<dbReference type="AlphaFoldDB" id="A0AAW1NME0"/>
<keyword evidence="3" id="KW-1185">Reference proteome</keyword>
<organism evidence="1 3">
    <name type="scientific">Symbiochloris irregularis</name>
    <dbReference type="NCBI Taxonomy" id="706552"/>
    <lineage>
        <taxon>Eukaryota</taxon>
        <taxon>Viridiplantae</taxon>
        <taxon>Chlorophyta</taxon>
        <taxon>core chlorophytes</taxon>
        <taxon>Trebouxiophyceae</taxon>
        <taxon>Trebouxiales</taxon>
        <taxon>Trebouxiaceae</taxon>
        <taxon>Symbiochloris</taxon>
    </lineage>
</organism>
<dbReference type="Pfam" id="PF13911">
    <property type="entry name" value="AhpC-TSA_2"/>
    <property type="match status" value="1"/>
</dbReference>
<dbReference type="EMBL" id="JALJOQ010000270">
    <property type="protein sequence ID" value="KAK9786507.1"/>
    <property type="molecule type" value="Genomic_DNA"/>
</dbReference>
<dbReference type="EMBL" id="JALJOQ010000270">
    <property type="protein sequence ID" value="KAK9786499.1"/>
    <property type="molecule type" value="Genomic_DNA"/>
</dbReference>
<reference evidence="1" key="2">
    <citation type="submission" date="2024-04" db="EMBL/GenBank/DDBJ databases">
        <authorList>
            <person name="Dal Grande F."/>
            <person name="Keller J."/>
            <person name="Delaux P.-M."/>
        </authorList>
    </citation>
    <scope>NUCLEOTIDE SEQUENCE</scope>
    <source>
        <strain evidence="1">SAG 2036</strain>
    </source>
</reference>
<dbReference type="InterPro" id="IPR032801">
    <property type="entry name" value="PXL2A/B/C"/>
</dbReference>
<accession>A0AAW1NME0</accession>
<reference evidence="1 3" key="1">
    <citation type="journal article" date="2024" name="Nat. Commun.">
        <title>Phylogenomics reveals the evolutionary origins of lichenization in chlorophyte algae.</title>
        <authorList>
            <person name="Puginier C."/>
            <person name="Libourel C."/>
            <person name="Otte J."/>
            <person name="Skaloud P."/>
            <person name="Haon M."/>
            <person name="Grisel S."/>
            <person name="Petersen M."/>
            <person name="Berrin J.G."/>
            <person name="Delaux P.M."/>
            <person name="Dal Grande F."/>
            <person name="Keller J."/>
        </authorList>
    </citation>
    <scope>NUCLEOTIDE SEQUENCE [LARGE SCALE GENOMIC DNA]</scope>
    <source>
        <strain evidence="1 3">SAG 2036</strain>
    </source>
</reference>
<evidence type="ECO:0000313" key="1">
    <source>
        <dbReference type="EMBL" id="KAK9786499.1"/>
    </source>
</evidence>
<protein>
    <submittedName>
        <fullName evidence="1">Uncharacterized protein</fullName>
    </submittedName>
</protein>
<comment type="caution">
    <text evidence="1">The sequence shown here is derived from an EMBL/GenBank/DDBJ whole genome shotgun (WGS) entry which is preliminary data.</text>
</comment>
<name>A0AAW1NME0_9CHLO</name>
<evidence type="ECO:0000313" key="3">
    <source>
        <dbReference type="Proteomes" id="UP001465755"/>
    </source>
</evidence>
<sequence>MQCRAEGAADKWAALQGKQVWLAELASELNRLVLPRLNEENIKLYLTSIGPPPRGLEFADLTGYPADRLLADPENVTYSALGFKKSVGSTFFSWQTPQAIWRRIQKDGAQALKDILKKTKLWIPGQQSQGLQQGGSLIFDGKHATKPREAAYEVAL</sequence>
<gene>
    <name evidence="1" type="ORF">WJX73_000414</name>
    <name evidence="2" type="ORF">WJX73_010518</name>
</gene>